<dbReference type="InterPro" id="IPR016162">
    <property type="entry name" value="Ald_DH_N"/>
</dbReference>
<proteinExistence type="inferred from homology"/>
<dbReference type="EMBL" id="JAJGQJ010000001">
    <property type="protein sequence ID" value="MCC4618677.1"/>
    <property type="molecule type" value="Genomic_DNA"/>
</dbReference>
<dbReference type="Pfam" id="PF00171">
    <property type="entry name" value="Aldedh"/>
    <property type="match status" value="1"/>
</dbReference>
<dbReference type="InterPro" id="IPR016163">
    <property type="entry name" value="Ald_DH_C"/>
</dbReference>
<dbReference type="RefSeq" id="WP_029219149.1">
    <property type="nucleotide sequence ID" value="NZ_CAWLZN010000001.1"/>
</dbReference>
<feature type="active site" evidence="3">
    <location>
        <position position="265"/>
    </location>
</feature>
<dbReference type="Gene3D" id="3.40.309.10">
    <property type="entry name" value="Aldehyde Dehydrogenase, Chain A, domain 2"/>
    <property type="match status" value="1"/>
</dbReference>
<sequence length="492" mass="52189">MEALSATLRGIAARGPNGLFIDGRWRASNGDRVVDVIAPHTEERLLRYTEPSPADVEAAVAAVAAAHHAFDSGPWPQLSPAERGAVLKRIAEQLRARLPELAEAWTGQVGATIGFSRRASQQAPGLFDYYGDLIASHPFVESRARANGGLVHVVQEPVGVVAAITPWNAPLVLLCYKVAAALAAGCTVVAKPSPETPIDAYILAECISAAGVPDGVFNLLPGGRDVGEQLIRHPLVDKVSFTGSTQAGRQIGVACAQRLARCGLELGGKSAAIVLEDADLAKVLPSLVPYSMPITGQVCFSLTRVLVPVQRRDEILQAYCAALGALKLGDPFAADTGVGPLALGRQLERVQSYIAKGSAEGARLVVGGGRPAHLPRGFFIEPTVFADVTPDMTIAREEIFGPVVSFIDYHDEADLLAKANASDYGLHGTVYGEDIDRPYRIARRVRSGSHSINGMWVDIDMPFGGFKHSGIGREGGVEGLHAFLETKTVYLS</sequence>
<keyword evidence="2 4" id="KW-0560">Oxidoreductase</keyword>
<reference evidence="6 7" key="1">
    <citation type="submission" date="2021-10" db="EMBL/GenBank/DDBJ databases">
        <title>Genome sequencing of Xanthomonas strains from NCPPB.</title>
        <authorList>
            <person name="Hussein R."/>
            <person name="Harrison J."/>
            <person name="Studholme D.J."/>
            <person name="Vicente J."/>
            <person name="Grant M."/>
        </authorList>
    </citation>
    <scope>NUCLEOTIDE SEQUENCE [LARGE SCALE GENOMIC DNA]</scope>
    <source>
        <strain evidence="6 7">NCPPB 101</strain>
    </source>
</reference>
<dbReference type="PROSITE" id="PS00687">
    <property type="entry name" value="ALDEHYDE_DEHYDR_GLU"/>
    <property type="match status" value="1"/>
</dbReference>
<evidence type="ECO:0000313" key="6">
    <source>
        <dbReference type="EMBL" id="MCC4618677.1"/>
    </source>
</evidence>
<accession>A0ABS8H9F2</accession>
<evidence type="ECO:0000256" key="4">
    <source>
        <dbReference type="RuleBase" id="RU003345"/>
    </source>
</evidence>
<evidence type="ECO:0000259" key="5">
    <source>
        <dbReference type="Pfam" id="PF00171"/>
    </source>
</evidence>
<dbReference type="Gene3D" id="3.40.605.10">
    <property type="entry name" value="Aldehyde Dehydrogenase, Chain A, domain 1"/>
    <property type="match status" value="1"/>
</dbReference>
<gene>
    <name evidence="6" type="ORF">LL965_00755</name>
</gene>
<dbReference type="PANTHER" id="PTHR42804">
    <property type="entry name" value="ALDEHYDE DEHYDROGENASE"/>
    <property type="match status" value="1"/>
</dbReference>
<keyword evidence="7" id="KW-1185">Reference proteome</keyword>
<dbReference type="InterPro" id="IPR015590">
    <property type="entry name" value="Aldehyde_DH_dom"/>
</dbReference>
<organism evidence="6 7">
    <name type="scientific">Xanthomonas cassavae CFBP 4642</name>
    <dbReference type="NCBI Taxonomy" id="1219375"/>
    <lineage>
        <taxon>Bacteria</taxon>
        <taxon>Pseudomonadati</taxon>
        <taxon>Pseudomonadota</taxon>
        <taxon>Gammaproteobacteria</taxon>
        <taxon>Lysobacterales</taxon>
        <taxon>Lysobacteraceae</taxon>
        <taxon>Xanthomonas</taxon>
    </lineage>
</organism>
<evidence type="ECO:0000256" key="2">
    <source>
        <dbReference type="ARBA" id="ARBA00023002"/>
    </source>
</evidence>
<comment type="caution">
    <text evidence="6">The sequence shown here is derived from an EMBL/GenBank/DDBJ whole genome shotgun (WGS) entry which is preliminary data.</text>
</comment>
<comment type="similarity">
    <text evidence="1 4">Belongs to the aldehyde dehydrogenase family.</text>
</comment>
<dbReference type="Proteomes" id="UP001199206">
    <property type="component" value="Unassembled WGS sequence"/>
</dbReference>
<name>A0ABS8H9F2_9XANT</name>
<evidence type="ECO:0000313" key="7">
    <source>
        <dbReference type="Proteomes" id="UP001199206"/>
    </source>
</evidence>
<evidence type="ECO:0000256" key="3">
    <source>
        <dbReference type="PROSITE-ProRule" id="PRU10007"/>
    </source>
</evidence>
<dbReference type="CDD" id="cd07139">
    <property type="entry name" value="ALDH_AldA-Rv0768"/>
    <property type="match status" value="1"/>
</dbReference>
<feature type="domain" description="Aldehyde dehydrogenase" evidence="5">
    <location>
        <begin position="25"/>
        <end position="489"/>
    </location>
</feature>
<dbReference type="InterPro" id="IPR029510">
    <property type="entry name" value="Ald_DH_CS_GLU"/>
</dbReference>
<dbReference type="SUPFAM" id="SSF53720">
    <property type="entry name" value="ALDH-like"/>
    <property type="match status" value="1"/>
</dbReference>
<protein>
    <submittedName>
        <fullName evidence="6">Aldehyde dehydrogenase</fullName>
    </submittedName>
</protein>
<dbReference type="PANTHER" id="PTHR42804:SF1">
    <property type="entry name" value="ALDEHYDE DEHYDROGENASE-RELATED"/>
    <property type="match status" value="1"/>
</dbReference>
<dbReference type="InterPro" id="IPR016161">
    <property type="entry name" value="Ald_DH/histidinol_DH"/>
</dbReference>
<evidence type="ECO:0000256" key="1">
    <source>
        <dbReference type="ARBA" id="ARBA00009986"/>
    </source>
</evidence>